<organism evidence="2 4">
    <name type="scientific">Medicago truncatula</name>
    <name type="common">Barrel medic</name>
    <name type="synonym">Medicago tribuloides</name>
    <dbReference type="NCBI Taxonomy" id="3880"/>
    <lineage>
        <taxon>Eukaryota</taxon>
        <taxon>Viridiplantae</taxon>
        <taxon>Streptophyta</taxon>
        <taxon>Embryophyta</taxon>
        <taxon>Tracheophyta</taxon>
        <taxon>Spermatophyta</taxon>
        <taxon>Magnoliopsida</taxon>
        <taxon>eudicotyledons</taxon>
        <taxon>Gunneridae</taxon>
        <taxon>Pentapetalae</taxon>
        <taxon>rosids</taxon>
        <taxon>fabids</taxon>
        <taxon>Fabales</taxon>
        <taxon>Fabaceae</taxon>
        <taxon>Papilionoideae</taxon>
        <taxon>50 kb inversion clade</taxon>
        <taxon>NPAAA clade</taxon>
        <taxon>Hologalegina</taxon>
        <taxon>IRL clade</taxon>
        <taxon>Trifolieae</taxon>
        <taxon>Medicago</taxon>
    </lineage>
</organism>
<reference evidence="2 4" key="2">
    <citation type="journal article" date="2014" name="BMC Genomics">
        <title>An improved genome release (version Mt4.0) for the model legume Medicago truncatula.</title>
        <authorList>
            <person name="Tang H."/>
            <person name="Krishnakumar V."/>
            <person name="Bidwell S."/>
            <person name="Rosen B."/>
            <person name="Chan A."/>
            <person name="Zhou S."/>
            <person name="Gentzbittel L."/>
            <person name="Childs K.L."/>
            <person name="Yandell M."/>
            <person name="Gundlach H."/>
            <person name="Mayer K.F."/>
            <person name="Schwartz D.C."/>
            <person name="Town C.D."/>
        </authorList>
    </citation>
    <scope>GENOME REANNOTATION</scope>
    <source>
        <strain evidence="3 4">cv. Jemalong A17</strain>
    </source>
</reference>
<dbReference type="Proteomes" id="UP000002051">
    <property type="component" value="Chromosome 2"/>
</dbReference>
<evidence type="ECO:0000256" key="1">
    <source>
        <dbReference type="SAM" id="MobiDB-lite"/>
    </source>
</evidence>
<dbReference type="AlphaFoldDB" id="G7IIH2"/>
<reference evidence="3" key="3">
    <citation type="submission" date="2015-04" db="UniProtKB">
        <authorList>
            <consortium name="EnsemblPlants"/>
        </authorList>
    </citation>
    <scope>IDENTIFICATION</scope>
    <source>
        <strain evidence="3">cv. Jemalong A17</strain>
    </source>
</reference>
<dbReference type="EMBL" id="CM001218">
    <property type="protein sequence ID" value="AES65415.1"/>
    <property type="molecule type" value="Genomic_DNA"/>
</dbReference>
<dbReference type="eggNOG" id="ENOG502SQDN">
    <property type="taxonomic scope" value="Eukaryota"/>
</dbReference>
<sequence length="278" mass="31802">MVFHRWSFIDKGLVENFQGLYEQSMRMEPRCNELGLPRHKFEHPPPPSGALFSSSRPPLPSSSGFPPIGKLLGEGMVPQSKAGKTFGLKEHLQRYLHLPPSKGTNGARTRVLSDSKPVILSLDQAFGVVSKIDWQSINFFLQHTEKLNSQEKKIYQPLIGKKPIYMKGDEWKILDRQSHDVIQLLLSHNVAFNIAKENTNESIMAAFTIMYEKYSTSNKCCLEINFDDEVKSFILLSSFQDTWIVDIMIMSGSSRNKKLTFDDVHDIVLNEYRFDKES</sequence>
<protein>
    <submittedName>
        <fullName evidence="2 3">Uncharacterized protein</fullName>
    </submittedName>
</protein>
<evidence type="ECO:0000313" key="3">
    <source>
        <dbReference type="EnsemblPlants" id="AES65415"/>
    </source>
</evidence>
<evidence type="ECO:0000313" key="4">
    <source>
        <dbReference type="Proteomes" id="UP000002051"/>
    </source>
</evidence>
<dbReference type="PaxDb" id="3880-AES65415"/>
<dbReference type="HOGENOM" id="CLU_1002447_0_0_1"/>
<accession>G7IIH2</accession>
<proteinExistence type="predicted"/>
<keyword evidence="4" id="KW-1185">Reference proteome</keyword>
<reference evidence="2 4" key="1">
    <citation type="journal article" date="2011" name="Nature">
        <title>The Medicago genome provides insight into the evolution of rhizobial symbioses.</title>
        <authorList>
            <person name="Young N.D."/>
            <person name="Debelle F."/>
            <person name="Oldroyd G.E."/>
            <person name="Geurts R."/>
            <person name="Cannon S.B."/>
            <person name="Udvardi M.K."/>
            <person name="Benedito V.A."/>
            <person name="Mayer K.F."/>
            <person name="Gouzy J."/>
            <person name="Schoof H."/>
            <person name="Van de Peer Y."/>
            <person name="Proost S."/>
            <person name="Cook D.R."/>
            <person name="Meyers B.C."/>
            <person name="Spannagl M."/>
            <person name="Cheung F."/>
            <person name="De Mita S."/>
            <person name="Krishnakumar V."/>
            <person name="Gundlach H."/>
            <person name="Zhou S."/>
            <person name="Mudge J."/>
            <person name="Bharti A.K."/>
            <person name="Murray J.D."/>
            <person name="Naoumkina M.A."/>
            <person name="Rosen B."/>
            <person name="Silverstein K.A."/>
            <person name="Tang H."/>
            <person name="Rombauts S."/>
            <person name="Zhao P.X."/>
            <person name="Zhou P."/>
            <person name="Barbe V."/>
            <person name="Bardou P."/>
            <person name="Bechner M."/>
            <person name="Bellec A."/>
            <person name="Berger A."/>
            <person name="Berges H."/>
            <person name="Bidwell S."/>
            <person name="Bisseling T."/>
            <person name="Choisne N."/>
            <person name="Couloux A."/>
            <person name="Denny R."/>
            <person name="Deshpande S."/>
            <person name="Dai X."/>
            <person name="Doyle J.J."/>
            <person name="Dudez A.M."/>
            <person name="Farmer A.D."/>
            <person name="Fouteau S."/>
            <person name="Franken C."/>
            <person name="Gibelin C."/>
            <person name="Gish J."/>
            <person name="Goldstein S."/>
            <person name="Gonzalez A.J."/>
            <person name="Green P.J."/>
            <person name="Hallab A."/>
            <person name="Hartog M."/>
            <person name="Hua A."/>
            <person name="Humphray S.J."/>
            <person name="Jeong D.H."/>
            <person name="Jing Y."/>
            <person name="Jocker A."/>
            <person name="Kenton S.M."/>
            <person name="Kim D.J."/>
            <person name="Klee K."/>
            <person name="Lai H."/>
            <person name="Lang C."/>
            <person name="Lin S."/>
            <person name="Macmil S.L."/>
            <person name="Magdelenat G."/>
            <person name="Matthews L."/>
            <person name="McCorrison J."/>
            <person name="Monaghan E.L."/>
            <person name="Mun J.H."/>
            <person name="Najar F.Z."/>
            <person name="Nicholson C."/>
            <person name="Noirot C."/>
            <person name="O'Bleness M."/>
            <person name="Paule C.R."/>
            <person name="Poulain J."/>
            <person name="Prion F."/>
            <person name="Qin B."/>
            <person name="Qu C."/>
            <person name="Retzel E.F."/>
            <person name="Riddle C."/>
            <person name="Sallet E."/>
            <person name="Samain S."/>
            <person name="Samson N."/>
            <person name="Sanders I."/>
            <person name="Saurat O."/>
            <person name="Scarpelli C."/>
            <person name="Schiex T."/>
            <person name="Segurens B."/>
            <person name="Severin A.J."/>
            <person name="Sherrier D.J."/>
            <person name="Shi R."/>
            <person name="Sims S."/>
            <person name="Singer S.R."/>
            <person name="Sinharoy S."/>
            <person name="Sterck L."/>
            <person name="Viollet A."/>
            <person name="Wang B.B."/>
            <person name="Wang K."/>
            <person name="Wang M."/>
            <person name="Wang X."/>
            <person name="Warfsmann J."/>
            <person name="Weissenbach J."/>
            <person name="White D.D."/>
            <person name="White J.D."/>
            <person name="Wiley G.B."/>
            <person name="Wincker P."/>
            <person name="Xing Y."/>
            <person name="Yang L."/>
            <person name="Yao Z."/>
            <person name="Ying F."/>
            <person name="Zhai J."/>
            <person name="Zhou L."/>
            <person name="Zuber A."/>
            <person name="Denarie J."/>
            <person name="Dixon R.A."/>
            <person name="May G.D."/>
            <person name="Schwartz D.C."/>
            <person name="Rogers J."/>
            <person name="Quetier F."/>
            <person name="Town C.D."/>
            <person name="Roe B.A."/>
        </authorList>
    </citation>
    <scope>NUCLEOTIDE SEQUENCE [LARGE SCALE GENOMIC DNA]</scope>
    <source>
        <strain evidence="2">A17</strain>
        <strain evidence="3 4">cv. Jemalong A17</strain>
    </source>
</reference>
<evidence type="ECO:0000313" key="2">
    <source>
        <dbReference type="EMBL" id="AES65415.1"/>
    </source>
</evidence>
<feature type="region of interest" description="Disordered" evidence="1">
    <location>
        <begin position="36"/>
        <end position="61"/>
    </location>
</feature>
<name>G7IIH2_MEDTR</name>
<gene>
    <name evidence="2" type="ordered locus">MTR_2g039140</name>
</gene>
<dbReference type="EnsemblPlants" id="AES65415">
    <property type="protein sequence ID" value="AES65415"/>
    <property type="gene ID" value="MTR_2g039140"/>
</dbReference>